<feature type="transmembrane region" description="Helical" evidence="2">
    <location>
        <begin position="181"/>
        <end position="202"/>
    </location>
</feature>
<feature type="region of interest" description="Disordered" evidence="1">
    <location>
        <begin position="122"/>
        <end position="161"/>
    </location>
</feature>
<dbReference type="STRING" id="1888891.DSOL_1251"/>
<keyword evidence="4" id="KW-1185">Reference proteome</keyword>
<evidence type="ECO:0000256" key="1">
    <source>
        <dbReference type="SAM" id="MobiDB-lite"/>
    </source>
</evidence>
<reference evidence="3 4" key="1">
    <citation type="submission" date="2016-09" db="EMBL/GenBank/DDBJ databases">
        <title>Complete genome of Desulfosporosinus sp. OL.</title>
        <authorList>
            <person name="Mardanov A."/>
            <person name="Beletsky A."/>
            <person name="Panova A."/>
            <person name="Karnachuk O."/>
            <person name="Ravin N."/>
        </authorList>
    </citation>
    <scope>NUCLEOTIDE SEQUENCE [LARGE SCALE GENOMIC DNA]</scope>
    <source>
        <strain evidence="3 4">OL</strain>
    </source>
</reference>
<dbReference type="SUPFAM" id="SSF48695">
    <property type="entry name" value="Multiheme cytochromes"/>
    <property type="match status" value="1"/>
</dbReference>
<proteinExistence type="predicted"/>
<gene>
    <name evidence="3" type="ORF">DSOL_1251</name>
</gene>
<dbReference type="Proteomes" id="UP000186102">
    <property type="component" value="Unassembled WGS sequence"/>
</dbReference>
<dbReference type="AlphaFoldDB" id="A0A1Q8QZR1"/>
<name>A0A1Q8QZR1_9FIRM</name>
<evidence type="ECO:0000313" key="3">
    <source>
        <dbReference type="EMBL" id="OLN32805.1"/>
    </source>
</evidence>
<keyword evidence="2" id="KW-0812">Transmembrane</keyword>
<organism evidence="3 4">
    <name type="scientific">Desulfosporosinus metallidurans</name>
    <dbReference type="NCBI Taxonomy" id="1888891"/>
    <lineage>
        <taxon>Bacteria</taxon>
        <taxon>Bacillati</taxon>
        <taxon>Bacillota</taxon>
        <taxon>Clostridia</taxon>
        <taxon>Eubacteriales</taxon>
        <taxon>Desulfitobacteriaceae</taxon>
        <taxon>Desulfosporosinus</taxon>
    </lineage>
</organism>
<accession>A0A1Q8QZR1</accession>
<dbReference type="OrthoDB" id="1796425at2"/>
<dbReference type="EMBL" id="MLBF01000006">
    <property type="protein sequence ID" value="OLN32805.1"/>
    <property type="molecule type" value="Genomic_DNA"/>
</dbReference>
<sequence length="288" mass="30442">MKKKKLSLLALIFGIFGIVLMGSFWLSTPKDTQAACGASTSSCKTCHEVQGADPVSKKGDWHTQHSFGDFCQACHLGVATETDKTKAHVGVVAKPLAQPDQSCASCHPADVAARVAKYGGAATTSTPTGTTPAAPGASAAGTAPATGTGTVTPSPAATQVPPSANPNFDILDFNTSGKLPWLAWAIVIADILALLILAVLLWKWKKGLWPWAFAQGKHKNVPFNTLPPEVQDVFKQLLKGDMHTVLALQKILEREHGSQLLQAITTMDENELKSLASLGERKNGKGEI</sequence>
<keyword evidence="2" id="KW-0472">Membrane</keyword>
<evidence type="ECO:0000256" key="2">
    <source>
        <dbReference type="SAM" id="Phobius"/>
    </source>
</evidence>
<comment type="caution">
    <text evidence="3">The sequence shown here is derived from an EMBL/GenBank/DDBJ whole genome shotgun (WGS) entry which is preliminary data.</text>
</comment>
<protein>
    <submittedName>
        <fullName evidence="3">Uncharacterized protein</fullName>
    </submittedName>
</protein>
<feature type="compositionally biased region" description="Low complexity" evidence="1">
    <location>
        <begin position="122"/>
        <end position="158"/>
    </location>
</feature>
<evidence type="ECO:0000313" key="4">
    <source>
        <dbReference type="Proteomes" id="UP000186102"/>
    </source>
</evidence>
<keyword evidence="2" id="KW-1133">Transmembrane helix</keyword>
<dbReference type="InterPro" id="IPR036280">
    <property type="entry name" value="Multihaem_cyt_sf"/>
</dbReference>
<dbReference type="RefSeq" id="WP_139314396.1">
    <property type="nucleotide sequence ID" value="NZ_MLBF01000006.1"/>
</dbReference>